<accession>A0A842HTW7</accession>
<dbReference type="SUPFAM" id="SSF55298">
    <property type="entry name" value="YjgF-like"/>
    <property type="match status" value="1"/>
</dbReference>
<protein>
    <submittedName>
        <fullName evidence="1">RidA family protein</fullName>
    </submittedName>
</protein>
<dbReference type="Pfam" id="PF01042">
    <property type="entry name" value="Ribonuc_L-PSP"/>
    <property type="match status" value="1"/>
</dbReference>
<gene>
    <name evidence="1" type="ORF">H6P80_07115</name>
</gene>
<organism evidence="1 2">
    <name type="scientific">Parasphingopyxis marina</name>
    <dbReference type="NCBI Taxonomy" id="2761622"/>
    <lineage>
        <taxon>Bacteria</taxon>
        <taxon>Pseudomonadati</taxon>
        <taxon>Pseudomonadota</taxon>
        <taxon>Alphaproteobacteria</taxon>
        <taxon>Sphingomonadales</taxon>
        <taxon>Sphingomonadaceae</taxon>
        <taxon>Parasphingopyxis</taxon>
    </lineage>
</organism>
<sequence>MTMERLRTKSASPFEEQIGFCRAMRVGDRILVSGTAPIQDDGSSTPGDAGAQADRCFELILGQIEQLGGKREDVVRVRMFVTDIADADAVSASHARYMKPAMPTATLVAVHQLYRSEWKVEIEAEALVG</sequence>
<dbReference type="RefSeq" id="WP_185800601.1">
    <property type="nucleotide sequence ID" value="NZ_JACJVJ010000001.1"/>
</dbReference>
<proteinExistence type="predicted"/>
<comment type="caution">
    <text evidence="1">The sequence shown here is derived from an EMBL/GenBank/DDBJ whole genome shotgun (WGS) entry which is preliminary data.</text>
</comment>
<name>A0A842HTW7_9SPHN</name>
<dbReference type="Proteomes" id="UP000564378">
    <property type="component" value="Unassembled WGS sequence"/>
</dbReference>
<evidence type="ECO:0000313" key="1">
    <source>
        <dbReference type="EMBL" id="MBC2777388.1"/>
    </source>
</evidence>
<dbReference type="InterPro" id="IPR035959">
    <property type="entry name" value="RutC-like_sf"/>
</dbReference>
<dbReference type="PANTHER" id="PTHR43857">
    <property type="entry name" value="BLR7761 PROTEIN"/>
    <property type="match status" value="1"/>
</dbReference>
<dbReference type="AlphaFoldDB" id="A0A842HTW7"/>
<dbReference type="PANTHER" id="PTHR43857:SF1">
    <property type="entry name" value="YJGH FAMILY PROTEIN"/>
    <property type="match status" value="1"/>
</dbReference>
<reference evidence="1 2" key="1">
    <citation type="submission" date="2020-08" db="EMBL/GenBank/DDBJ databases">
        <title>Draft genome sequence of Parasphingopyxis sp. GrpM-11.</title>
        <authorList>
            <person name="Oh J."/>
            <person name="Roh D.-H."/>
        </authorList>
    </citation>
    <scope>NUCLEOTIDE SEQUENCE [LARGE SCALE GENOMIC DNA]</scope>
    <source>
        <strain evidence="1 2">GrpM-11</strain>
    </source>
</reference>
<dbReference type="CDD" id="cd06154">
    <property type="entry name" value="YjgF_YER057c_UK114_like_6"/>
    <property type="match status" value="1"/>
</dbReference>
<keyword evidence="2" id="KW-1185">Reference proteome</keyword>
<dbReference type="Gene3D" id="3.30.1330.40">
    <property type="entry name" value="RutC-like"/>
    <property type="match status" value="1"/>
</dbReference>
<dbReference type="InterPro" id="IPR006175">
    <property type="entry name" value="YjgF/YER057c/UK114"/>
</dbReference>
<evidence type="ECO:0000313" key="2">
    <source>
        <dbReference type="Proteomes" id="UP000564378"/>
    </source>
</evidence>
<dbReference type="EMBL" id="JACJVJ010000001">
    <property type="protein sequence ID" value="MBC2777388.1"/>
    <property type="molecule type" value="Genomic_DNA"/>
</dbReference>